<keyword evidence="7 9" id="KW-0472">Membrane</keyword>
<feature type="transmembrane region" description="Helical" evidence="9">
    <location>
        <begin position="299"/>
        <end position="318"/>
    </location>
</feature>
<evidence type="ECO:0000256" key="2">
    <source>
        <dbReference type="ARBA" id="ARBA00022448"/>
    </source>
</evidence>
<evidence type="ECO:0000256" key="6">
    <source>
        <dbReference type="ARBA" id="ARBA00022989"/>
    </source>
</evidence>
<keyword evidence="5 9" id="KW-0812">Transmembrane</keyword>
<feature type="transmembrane region" description="Helical" evidence="9">
    <location>
        <begin position="83"/>
        <end position="100"/>
    </location>
</feature>
<keyword evidence="6 9" id="KW-1133">Transmembrane helix</keyword>
<feature type="transmembrane region" description="Helical" evidence="9">
    <location>
        <begin position="330"/>
        <end position="350"/>
    </location>
</feature>
<sequence>MSEIPLTTIVGSATFAVGVVFGWAARASEFCTMGALSDMVLMGDRRRLRAWVLAMAVALLGSQALQAAGLVNLGKSIYLGPSIPWAGAILGGLMFGYGMTLSGGCGAKTLVRLGGGNLKSLVVMLVVGLFATMTLKGLLAMERIALEQATNLSPARLGAADSGLPALLAGTGLPEAAARLLCVLALAGGALAWCLRDADFRAARGKIAGALVIGLCIPAGWAVTGILGADEFDPVALASFSFIAPMGDGLIYLMTYTGSTINFGIAAVGGVIAGSFLAARLSGSFAVEGFADADDMLRHLAGGALMGTGGVLAMGCTIGQGLSGLSTLSLTSFLALAAIILGGILGLRSLEEGGLLPGLRALLRR</sequence>
<dbReference type="Proteomes" id="UP000011744">
    <property type="component" value="Unassembled WGS sequence"/>
</dbReference>
<evidence type="ECO:0000256" key="5">
    <source>
        <dbReference type="ARBA" id="ARBA00022692"/>
    </source>
</evidence>
<reference evidence="10 11" key="1">
    <citation type="journal article" date="2014" name="Genome Announc.">
        <title>Draft Genome Sequence of Magnetospirillum sp. Strain SO-1, a Freshwater Magnetotactic Bacterium Isolated from the Ol'khovka River, Russia.</title>
        <authorList>
            <person name="Grouzdev D.S."/>
            <person name="Dziuba M.V."/>
            <person name="Sukhacheva M.S."/>
            <person name="Mardanov A.V."/>
            <person name="Beletskiy A.V."/>
            <person name="Kuznetsov B.B."/>
            <person name="Skryabin K.G."/>
        </authorList>
    </citation>
    <scope>NUCLEOTIDE SEQUENCE [LARGE SCALE GENOMIC DNA]</scope>
    <source>
        <strain evidence="10 11">SO-1</strain>
    </source>
</reference>
<dbReference type="STRING" id="1244869.H261_10134"/>
<dbReference type="EMBL" id="AONQ01000023">
    <property type="protein sequence ID" value="EME70032.1"/>
    <property type="molecule type" value="Genomic_DNA"/>
</dbReference>
<keyword evidence="4" id="KW-0997">Cell inner membrane</keyword>
<name>M2ZRR6_9PROT</name>
<dbReference type="GO" id="GO:0005886">
    <property type="term" value="C:plasma membrane"/>
    <property type="evidence" value="ECO:0007669"/>
    <property type="project" value="UniProtKB-SubCell"/>
</dbReference>
<dbReference type="PANTHER" id="PTHR30574">
    <property type="entry name" value="INNER MEMBRANE PROTEIN YEDE"/>
    <property type="match status" value="1"/>
</dbReference>
<dbReference type="OrthoDB" id="5342349at2"/>
<evidence type="ECO:0000313" key="10">
    <source>
        <dbReference type="EMBL" id="EME70032.1"/>
    </source>
</evidence>
<evidence type="ECO:0000256" key="9">
    <source>
        <dbReference type="SAM" id="Phobius"/>
    </source>
</evidence>
<feature type="transmembrane region" description="Helical" evidence="9">
    <location>
        <begin position="207"/>
        <end position="229"/>
    </location>
</feature>
<dbReference type="AlphaFoldDB" id="M2ZRR6"/>
<evidence type="ECO:0000313" key="11">
    <source>
        <dbReference type="Proteomes" id="UP000011744"/>
    </source>
</evidence>
<evidence type="ECO:0000256" key="7">
    <source>
        <dbReference type="ARBA" id="ARBA00023136"/>
    </source>
</evidence>
<proteinExistence type="inferred from homology"/>
<dbReference type="eggNOG" id="COG2391">
    <property type="taxonomic scope" value="Bacteria"/>
</dbReference>
<keyword evidence="11" id="KW-1185">Reference proteome</keyword>
<dbReference type="RefSeq" id="WP_008616978.1">
    <property type="nucleotide sequence ID" value="NZ_AONQ01000023.1"/>
</dbReference>
<keyword evidence="3" id="KW-1003">Cell membrane</keyword>
<evidence type="ECO:0000256" key="8">
    <source>
        <dbReference type="ARBA" id="ARBA00035655"/>
    </source>
</evidence>
<feature type="transmembrane region" description="Helical" evidence="9">
    <location>
        <begin position="121"/>
        <end position="141"/>
    </location>
</feature>
<dbReference type="PATRIC" id="fig|1244869.3.peg.2052"/>
<feature type="transmembrane region" description="Helical" evidence="9">
    <location>
        <begin position="176"/>
        <end position="195"/>
    </location>
</feature>
<dbReference type="Pfam" id="PF04143">
    <property type="entry name" value="Sulf_transp"/>
    <property type="match status" value="1"/>
</dbReference>
<evidence type="ECO:0000256" key="1">
    <source>
        <dbReference type="ARBA" id="ARBA00004429"/>
    </source>
</evidence>
<evidence type="ECO:0000256" key="4">
    <source>
        <dbReference type="ARBA" id="ARBA00022519"/>
    </source>
</evidence>
<organism evidence="10 11">
    <name type="scientific">Paramagnetospirillum caucaseum</name>
    <dbReference type="NCBI Taxonomy" id="1244869"/>
    <lineage>
        <taxon>Bacteria</taxon>
        <taxon>Pseudomonadati</taxon>
        <taxon>Pseudomonadota</taxon>
        <taxon>Alphaproteobacteria</taxon>
        <taxon>Rhodospirillales</taxon>
        <taxon>Magnetospirillaceae</taxon>
        <taxon>Paramagnetospirillum</taxon>
    </lineage>
</organism>
<feature type="transmembrane region" description="Helical" evidence="9">
    <location>
        <begin position="261"/>
        <end position="279"/>
    </location>
</feature>
<dbReference type="PANTHER" id="PTHR30574:SF1">
    <property type="entry name" value="SULPHUR TRANSPORT DOMAIN-CONTAINING PROTEIN"/>
    <property type="match status" value="1"/>
</dbReference>
<dbReference type="InterPro" id="IPR007272">
    <property type="entry name" value="Sulf_transp_TsuA/YedE"/>
</dbReference>
<comment type="caution">
    <text evidence="10">The sequence shown here is derived from an EMBL/GenBank/DDBJ whole genome shotgun (WGS) entry which is preliminary data.</text>
</comment>
<gene>
    <name evidence="10" type="ORF">H261_10134</name>
</gene>
<comment type="similarity">
    <text evidence="8">Belongs to the TsuA/YedE (TC 9.B.102) family.</text>
</comment>
<feature type="transmembrane region" description="Helical" evidence="9">
    <location>
        <begin position="6"/>
        <end position="27"/>
    </location>
</feature>
<comment type="subcellular location">
    <subcellularLocation>
        <location evidence="1">Cell inner membrane</location>
        <topology evidence="1">Multi-pass membrane protein</topology>
    </subcellularLocation>
</comment>
<feature type="transmembrane region" description="Helical" evidence="9">
    <location>
        <begin position="48"/>
        <end position="71"/>
    </location>
</feature>
<feature type="transmembrane region" description="Helical" evidence="9">
    <location>
        <begin position="235"/>
        <end position="254"/>
    </location>
</feature>
<accession>M2ZRR6</accession>
<evidence type="ECO:0000256" key="3">
    <source>
        <dbReference type="ARBA" id="ARBA00022475"/>
    </source>
</evidence>
<keyword evidence="2" id="KW-0813">Transport</keyword>
<protein>
    <submittedName>
        <fullName evidence="10">Transporter component</fullName>
    </submittedName>
</protein>